<dbReference type="PANTHER" id="PTHR33476:SF22">
    <property type="entry name" value="PROTEIN POLAR LOCALIZATION DURING ASYMMETRIC DIVISION AND REDISTRIBUTION"/>
    <property type="match status" value="1"/>
</dbReference>
<evidence type="ECO:0008006" key="4">
    <source>
        <dbReference type="Google" id="ProtNLM"/>
    </source>
</evidence>
<dbReference type="GO" id="GO:0008356">
    <property type="term" value="P:asymmetric cell division"/>
    <property type="evidence" value="ECO:0007669"/>
    <property type="project" value="InterPro"/>
</dbReference>
<evidence type="ECO:0000256" key="1">
    <source>
        <dbReference type="SAM" id="MobiDB-lite"/>
    </source>
</evidence>
<feature type="region of interest" description="Disordered" evidence="1">
    <location>
        <begin position="199"/>
        <end position="223"/>
    </location>
</feature>
<dbReference type="EMBL" id="JACMSC010000003">
    <property type="protein sequence ID" value="KAG6528311.1"/>
    <property type="molecule type" value="Genomic_DNA"/>
</dbReference>
<keyword evidence="3" id="KW-1185">Reference proteome</keyword>
<organism evidence="2 3">
    <name type="scientific">Zingiber officinale</name>
    <name type="common">Ginger</name>
    <name type="synonym">Amomum zingiber</name>
    <dbReference type="NCBI Taxonomy" id="94328"/>
    <lineage>
        <taxon>Eukaryota</taxon>
        <taxon>Viridiplantae</taxon>
        <taxon>Streptophyta</taxon>
        <taxon>Embryophyta</taxon>
        <taxon>Tracheophyta</taxon>
        <taxon>Spermatophyta</taxon>
        <taxon>Magnoliopsida</taxon>
        <taxon>Liliopsida</taxon>
        <taxon>Zingiberales</taxon>
        <taxon>Zingiberaceae</taxon>
        <taxon>Zingiber</taxon>
    </lineage>
</organism>
<dbReference type="PANTHER" id="PTHR33476">
    <property type="entry name" value="EMB|CAB62613.1"/>
    <property type="match status" value="1"/>
</dbReference>
<protein>
    <recommendedName>
        <fullName evidence="4">Protein POLAR LOCALIZATION DURING ASYMMETRIC DIVISION AND REDISTRIBUTION</fullName>
    </recommendedName>
</protein>
<evidence type="ECO:0000313" key="2">
    <source>
        <dbReference type="EMBL" id="KAG6528311.1"/>
    </source>
</evidence>
<dbReference type="Proteomes" id="UP000734854">
    <property type="component" value="Unassembled WGS sequence"/>
</dbReference>
<comment type="caution">
    <text evidence="2">The sequence shown here is derived from an EMBL/GenBank/DDBJ whole genome shotgun (WGS) entry which is preliminary data.</text>
</comment>
<reference evidence="2 3" key="1">
    <citation type="submission" date="2020-08" db="EMBL/GenBank/DDBJ databases">
        <title>Plant Genome Project.</title>
        <authorList>
            <person name="Zhang R.-G."/>
        </authorList>
    </citation>
    <scope>NUCLEOTIDE SEQUENCE [LARGE SCALE GENOMIC DNA]</scope>
    <source>
        <tissue evidence="2">Rhizome</tissue>
    </source>
</reference>
<proteinExistence type="predicted"/>
<dbReference type="InterPro" id="IPR040348">
    <property type="entry name" value="POLAR-like"/>
</dbReference>
<name>A0A8J5HIV1_ZINOF</name>
<feature type="compositionally biased region" description="Basic and acidic residues" evidence="1">
    <location>
        <begin position="141"/>
        <end position="150"/>
    </location>
</feature>
<dbReference type="AlphaFoldDB" id="A0A8J5HIV1"/>
<dbReference type="OrthoDB" id="1916242at2759"/>
<sequence length="366" mass="40838">MNPSSVKGSVAGEGGDVLPFGRKPGNVLCFRSAAAAAHEEKGSLRAEAGATVENARREKRRALFLRTHRSSVSVVAGRSSSGGLTCADYPRSLISRLLLSSIRKRPTGIINTREAKAMAAKAEELPPQPVASPVDGSDEIDAGKDNSSGKKTDELCLNLGMGFALSFLFTRSSSEINKMMELRKQMEILLEEIKLNPSPKRLESQNNQNYNSSKSETESKSARDFKNFRRKDIEMEEELVELVAESSQAYSEEKTLHCGVSAKELRARLNQLVQTRRQEGIVELETSFQCTDHEDSEYGEATTDGKVFAGVSAPELERKLHELLDSRQKERIMALEWALERAKLKINEKEREACRWRYNARLISER</sequence>
<feature type="compositionally biased region" description="Low complexity" evidence="1">
    <location>
        <begin position="204"/>
        <end position="214"/>
    </location>
</feature>
<gene>
    <name evidence="2" type="ORF">ZIOFF_010464</name>
</gene>
<accession>A0A8J5HIV1</accession>
<evidence type="ECO:0000313" key="3">
    <source>
        <dbReference type="Proteomes" id="UP000734854"/>
    </source>
</evidence>
<feature type="region of interest" description="Disordered" evidence="1">
    <location>
        <begin position="120"/>
        <end position="150"/>
    </location>
</feature>